<dbReference type="GO" id="GO:0005524">
    <property type="term" value="F:ATP binding"/>
    <property type="evidence" value="ECO:0007669"/>
    <property type="project" value="InterPro"/>
</dbReference>
<dbReference type="Gene3D" id="1.10.510.10">
    <property type="entry name" value="Transferase(Phosphotransferase) domain 1"/>
    <property type="match status" value="1"/>
</dbReference>
<evidence type="ECO:0000313" key="3">
    <source>
        <dbReference type="Proteomes" id="UP000247702"/>
    </source>
</evidence>
<dbReference type="InterPro" id="IPR001245">
    <property type="entry name" value="Ser-Thr/Tyr_kinase_cat_dom"/>
</dbReference>
<name>A0A2Z6R1C6_9GLOM</name>
<dbReference type="PROSITE" id="PS50011">
    <property type="entry name" value="PROTEIN_KINASE_DOM"/>
    <property type="match status" value="1"/>
</dbReference>
<gene>
    <name evidence="2" type="ORF">RclHR1_26630001</name>
</gene>
<keyword evidence="3" id="KW-1185">Reference proteome</keyword>
<feature type="domain" description="Protein kinase" evidence="1">
    <location>
        <begin position="1"/>
        <end position="302"/>
    </location>
</feature>
<comment type="caution">
    <text evidence="2">The sequence shown here is derived from an EMBL/GenBank/DDBJ whole genome shotgun (WGS) entry which is preliminary data.</text>
</comment>
<sequence>MDKASQIEKSCPECENPVENKSNLCLTCITCHIQVKIDEFIKYTQTSAHNAELAIQWADWKEFTNIKKIGWVVLAEALYHCYNQENSNFCVKGFTQESISMQYYIITDYAENGGLCKYLQKNPNFSWKDQLYIIWDISLDLERIHKTGLIHRDIHAGNILHIGKISHFDDGVEVHSGVAYISDFSFSMAACFLHNNADKVYGVMHYMAPEMLNEMGYLMESDIYSIGIIMWEIASEKQPFAQFFHDACLALEIYYGLHPEPTPNIPPFYIQLMHSCWHKDPSKRPKAKEIREMIEKRWELFLQSVQKMQLIKVEENKKTTGKIDNNKIDPNNVTHKSSTASGLRFLDNGQDVFTNVSIFFLVGSGLQFLDDGHGFRSSILRRWLWTSGLRFLDDGHSFRSSILRRWLWASGLRFLDDGHGRNECKFQNF</sequence>
<dbReference type="AlphaFoldDB" id="A0A2Z6R1C6"/>
<accession>A0A2Z6R1C6</accession>
<dbReference type="InterPro" id="IPR000719">
    <property type="entry name" value="Prot_kinase_dom"/>
</dbReference>
<evidence type="ECO:0000259" key="1">
    <source>
        <dbReference type="PROSITE" id="PS50011"/>
    </source>
</evidence>
<protein>
    <recommendedName>
        <fullName evidence="1">Protein kinase domain-containing protein</fullName>
    </recommendedName>
</protein>
<dbReference type="EMBL" id="BEXD01001850">
    <property type="protein sequence ID" value="GBB96020.1"/>
    <property type="molecule type" value="Genomic_DNA"/>
</dbReference>
<organism evidence="2 3">
    <name type="scientific">Rhizophagus clarus</name>
    <dbReference type="NCBI Taxonomy" id="94130"/>
    <lineage>
        <taxon>Eukaryota</taxon>
        <taxon>Fungi</taxon>
        <taxon>Fungi incertae sedis</taxon>
        <taxon>Mucoromycota</taxon>
        <taxon>Glomeromycotina</taxon>
        <taxon>Glomeromycetes</taxon>
        <taxon>Glomerales</taxon>
        <taxon>Glomeraceae</taxon>
        <taxon>Rhizophagus</taxon>
    </lineage>
</organism>
<dbReference type="SUPFAM" id="SSF56112">
    <property type="entry name" value="Protein kinase-like (PK-like)"/>
    <property type="match status" value="1"/>
</dbReference>
<dbReference type="Pfam" id="PF07714">
    <property type="entry name" value="PK_Tyr_Ser-Thr"/>
    <property type="match status" value="1"/>
</dbReference>
<dbReference type="Proteomes" id="UP000247702">
    <property type="component" value="Unassembled WGS sequence"/>
</dbReference>
<dbReference type="InterPro" id="IPR051681">
    <property type="entry name" value="Ser/Thr_Kinases-Pseudokinases"/>
</dbReference>
<reference evidence="2 3" key="1">
    <citation type="submission" date="2017-11" db="EMBL/GenBank/DDBJ databases">
        <title>The genome of Rhizophagus clarus HR1 reveals common genetic basis of auxotrophy among arbuscular mycorrhizal fungi.</title>
        <authorList>
            <person name="Kobayashi Y."/>
        </authorList>
    </citation>
    <scope>NUCLEOTIDE SEQUENCE [LARGE SCALE GENOMIC DNA]</scope>
    <source>
        <strain evidence="2 3">HR1</strain>
    </source>
</reference>
<proteinExistence type="predicted"/>
<dbReference type="PANTHER" id="PTHR44329">
    <property type="entry name" value="SERINE/THREONINE-PROTEIN KINASE TNNI3K-RELATED"/>
    <property type="match status" value="1"/>
</dbReference>
<dbReference type="GO" id="GO:0004674">
    <property type="term" value="F:protein serine/threonine kinase activity"/>
    <property type="evidence" value="ECO:0007669"/>
    <property type="project" value="TreeGrafter"/>
</dbReference>
<evidence type="ECO:0000313" key="2">
    <source>
        <dbReference type="EMBL" id="GBB96020.1"/>
    </source>
</evidence>
<dbReference type="InterPro" id="IPR011009">
    <property type="entry name" value="Kinase-like_dom_sf"/>
</dbReference>